<dbReference type="GeneID" id="115742279"/>
<dbReference type="PANTHER" id="PTHR32295">
    <property type="entry name" value="IQ-DOMAIN 5-RELATED"/>
    <property type="match status" value="1"/>
</dbReference>
<feature type="compositionally biased region" description="Basic and acidic residues" evidence="4">
    <location>
        <begin position="200"/>
        <end position="212"/>
    </location>
</feature>
<proteinExistence type="inferred from homology"/>
<feature type="compositionally biased region" description="Basic and acidic residues" evidence="4">
    <location>
        <begin position="33"/>
        <end position="49"/>
    </location>
</feature>
<comment type="subunit">
    <text evidence="3">Binds to multiple calmodulin (CaM) in the presence of Ca(2+) and CaM-like proteins.</text>
</comment>
<gene>
    <name evidence="7" type="primary">LOC115742279</name>
</gene>
<protein>
    <submittedName>
        <fullName evidence="7">Protein IQ-DOMAIN 21 isoform X1</fullName>
    </submittedName>
</protein>
<organism evidence="6 7">
    <name type="scientific">Rhodamnia argentea</name>
    <dbReference type="NCBI Taxonomy" id="178133"/>
    <lineage>
        <taxon>Eukaryota</taxon>
        <taxon>Viridiplantae</taxon>
        <taxon>Streptophyta</taxon>
        <taxon>Embryophyta</taxon>
        <taxon>Tracheophyta</taxon>
        <taxon>Spermatophyta</taxon>
        <taxon>Magnoliopsida</taxon>
        <taxon>eudicotyledons</taxon>
        <taxon>Gunneridae</taxon>
        <taxon>Pentapetalae</taxon>
        <taxon>rosids</taxon>
        <taxon>malvids</taxon>
        <taxon>Myrtales</taxon>
        <taxon>Myrtaceae</taxon>
        <taxon>Myrtoideae</taxon>
        <taxon>Myrteae</taxon>
        <taxon>Australasian group</taxon>
        <taxon>Rhodamnia</taxon>
    </lineage>
</organism>
<evidence type="ECO:0000259" key="5">
    <source>
        <dbReference type="Pfam" id="PF13178"/>
    </source>
</evidence>
<dbReference type="Proteomes" id="UP000827889">
    <property type="component" value="Chromosome 10"/>
</dbReference>
<dbReference type="PANTHER" id="PTHR32295:SF33">
    <property type="entry name" value="PROTEIN IQ-DOMAIN 21"/>
    <property type="match status" value="1"/>
</dbReference>
<evidence type="ECO:0000256" key="4">
    <source>
        <dbReference type="SAM" id="MobiDB-lite"/>
    </source>
</evidence>
<dbReference type="Gene3D" id="1.20.5.190">
    <property type="match status" value="1"/>
</dbReference>
<evidence type="ECO:0000256" key="1">
    <source>
        <dbReference type="ARBA" id="ARBA00022860"/>
    </source>
</evidence>
<evidence type="ECO:0000313" key="7">
    <source>
        <dbReference type="RefSeq" id="XP_030532330.1"/>
    </source>
</evidence>
<feature type="region of interest" description="Disordered" evidence="4">
    <location>
        <begin position="186"/>
        <end position="254"/>
    </location>
</feature>
<comment type="similarity">
    <text evidence="2">Belongs to the IQD family.</text>
</comment>
<dbReference type="PROSITE" id="PS50096">
    <property type="entry name" value="IQ"/>
    <property type="match status" value="2"/>
</dbReference>
<feature type="domain" description="DUF4005" evidence="5">
    <location>
        <begin position="362"/>
        <end position="411"/>
    </location>
</feature>
<evidence type="ECO:0000256" key="2">
    <source>
        <dbReference type="ARBA" id="ARBA00024341"/>
    </source>
</evidence>
<accession>A0A8B8PBY5</accession>
<dbReference type="SMART" id="SM00015">
    <property type="entry name" value="IQ"/>
    <property type="match status" value="2"/>
</dbReference>
<dbReference type="KEGG" id="rarg:115742279"/>
<keyword evidence="1" id="KW-0112">Calmodulin-binding</keyword>
<sequence>MHQATQSQEMGKKGSSWFSSVKKVFRSSPPKELPAKRKDGGAEKWRNDAPEVVSVEHFPTESSPDVTNEGSAGSTPLTEDRNHAMAVAVATAAAAEAAIAAAQAAAKVVRLAGYGRHSREERAATLVQSCYRGYLARRALRALKGLVRLQALVRGHNVRKQAQMTMRCMQALVRVQARVRASRLQLSSGTPVHDVAADGSDGKRRAPLEAGRKPYHSPVMKSKYREMSLDNQDGRRGSSEKIKENSSRKSEGVMKKERALAYAISYQQQQLMQPEPSDNDGGLYAKEREQAQWGWNWLERWMAAQPYHVQQTGMPDHPYMALPTITNTTTVTDDLSEKTVEMDMVMPENMNLRFVGREPGDASSPSSARHQRQSSSNNVPSYMVPTQSAKAKVRGQGPGMQRSPLGPQWNPSTKKGQSPETGCDSSSSGGGTMAYQAPRSPVVKVKGQPGQARRIAGYSAEHMGTDGWTLPVVGRTWRHDFG</sequence>
<evidence type="ECO:0000256" key="3">
    <source>
        <dbReference type="ARBA" id="ARBA00024378"/>
    </source>
</evidence>
<feature type="compositionally biased region" description="Basic and acidic residues" evidence="4">
    <location>
        <begin position="223"/>
        <end position="254"/>
    </location>
</feature>
<dbReference type="CDD" id="cd23767">
    <property type="entry name" value="IQCD"/>
    <property type="match status" value="1"/>
</dbReference>
<feature type="compositionally biased region" description="Polar residues" evidence="4">
    <location>
        <begin position="60"/>
        <end position="77"/>
    </location>
</feature>
<evidence type="ECO:0000313" key="6">
    <source>
        <dbReference type="Proteomes" id="UP000827889"/>
    </source>
</evidence>
<dbReference type="InterPro" id="IPR000048">
    <property type="entry name" value="IQ_motif_EF-hand-BS"/>
</dbReference>
<dbReference type="GO" id="GO:0005516">
    <property type="term" value="F:calmodulin binding"/>
    <property type="evidence" value="ECO:0007669"/>
    <property type="project" value="UniProtKB-KW"/>
</dbReference>
<dbReference type="OrthoDB" id="1915057at2759"/>
<dbReference type="AlphaFoldDB" id="A0A8B8PBY5"/>
<feature type="compositionally biased region" description="Polar residues" evidence="4">
    <location>
        <begin position="409"/>
        <end position="424"/>
    </location>
</feature>
<feature type="compositionally biased region" description="Polar residues" evidence="4">
    <location>
        <begin position="363"/>
        <end position="389"/>
    </location>
</feature>
<name>A0A8B8PBY5_9MYRT</name>
<keyword evidence="6" id="KW-1185">Reference proteome</keyword>
<dbReference type="InterPro" id="IPR025064">
    <property type="entry name" value="DUF4005"/>
</dbReference>
<dbReference type="RefSeq" id="XP_030532330.1">
    <property type="nucleotide sequence ID" value="XM_030676470.2"/>
</dbReference>
<feature type="region of interest" description="Disordered" evidence="4">
    <location>
        <begin position="354"/>
        <end position="449"/>
    </location>
</feature>
<dbReference type="Pfam" id="PF13178">
    <property type="entry name" value="DUF4005"/>
    <property type="match status" value="1"/>
</dbReference>
<reference evidence="7" key="1">
    <citation type="submission" date="2025-08" db="UniProtKB">
        <authorList>
            <consortium name="RefSeq"/>
        </authorList>
    </citation>
    <scope>IDENTIFICATION</scope>
    <source>
        <tissue evidence="7">Leaf</tissue>
    </source>
</reference>
<dbReference type="Pfam" id="PF00612">
    <property type="entry name" value="IQ"/>
    <property type="match status" value="2"/>
</dbReference>
<feature type="region of interest" description="Disordered" evidence="4">
    <location>
        <begin position="1"/>
        <end position="78"/>
    </location>
</feature>